<keyword evidence="6 12" id="KW-0418">Kinase</keyword>
<feature type="domain" description="Signal transduction histidine kinase subgroup 3 dimerisation and phosphoacceptor" evidence="11">
    <location>
        <begin position="184"/>
        <end position="249"/>
    </location>
</feature>
<gene>
    <name evidence="12" type="ORF">DN051_42775</name>
</gene>
<dbReference type="EMBL" id="CP030074">
    <property type="protein sequence ID" value="AWW43301.1"/>
    <property type="molecule type" value="Genomic_DNA"/>
</dbReference>
<organism evidence="12 13">
    <name type="scientific">Streptomyces cadmiisoli</name>
    <dbReference type="NCBI Taxonomy" id="2184053"/>
    <lineage>
        <taxon>Bacteria</taxon>
        <taxon>Bacillati</taxon>
        <taxon>Actinomycetota</taxon>
        <taxon>Actinomycetes</taxon>
        <taxon>Kitasatosporales</taxon>
        <taxon>Streptomycetaceae</taxon>
        <taxon>Streptomyces</taxon>
        <taxon>Streptomyces aurantiacus group</taxon>
    </lineage>
</organism>
<dbReference type="KEGG" id="scad:DN051_42775"/>
<evidence type="ECO:0000256" key="9">
    <source>
        <dbReference type="SAM" id="Phobius"/>
    </source>
</evidence>
<feature type="domain" description="Histidine kinase/HSP90-like ATPase" evidence="10">
    <location>
        <begin position="295"/>
        <end position="391"/>
    </location>
</feature>
<dbReference type="EC" id="2.7.13.3" evidence="2"/>
<keyword evidence="13" id="KW-1185">Reference proteome</keyword>
<evidence type="ECO:0000256" key="3">
    <source>
        <dbReference type="ARBA" id="ARBA00022553"/>
    </source>
</evidence>
<dbReference type="AlphaFoldDB" id="A0A2Z4JE20"/>
<dbReference type="Gene3D" id="1.20.5.1930">
    <property type="match status" value="1"/>
</dbReference>
<dbReference type="Gene3D" id="3.30.565.10">
    <property type="entry name" value="Histidine kinase-like ATPase, C-terminal domain"/>
    <property type="match status" value="1"/>
</dbReference>
<proteinExistence type="predicted"/>
<keyword evidence="7" id="KW-0067">ATP-binding</keyword>
<dbReference type="InterPro" id="IPR011712">
    <property type="entry name" value="Sig_transdc_His_kin_sub3_dim/P"/>
</dbReference>
<sequence>MLNVQLEDRWNRAGRAGGVVALALLGLADTAVSVIVDGLDPLRWSVCAVPSLATAMLWLRAERLGPRLLAPAVVALAVCSLAGTVWLIGLDSEGSWGWAETFGLLMLLITVVRRSQGWLMPVQATALCLALCVQPARGTSIGWAQFFGCVQGLLAAAAVVVGLYLRFQAAARAQQLAAVRAEQRAEFARDLHDFVAHHVTGIVVQAQGARYVAGTNPELAVDALGEIEQAGAQTMSAMRRMIGVLRQEDDQAPLTQSPGLGELVPLIEGFTAVGGPEVRLAADDVPGDLPVEVASSAYRVVMEALTNVRKHAGAASTVDVGLQHTPEWLFVRVVNDGPQPSGQRSWTAGFESRSGFGLLGLTERVSAIGGRLRAGPGIDGGWVVEAALPLAGGTGAEAEDGR</sequence>
<dbReference type="CDD" id="cd16917">
    <property type="entry name" value="HATPase_UhpB-NarQ-NarX-like"/>
    <property type="match status" value="1"/>
</dbReference>
<feature type="transmembrane region" description="Helical" evidence="9">
    <location>
        <begin position="68"/>
        <end position="89"/>
    </location>
</feature>
<dbReference type="SUPFAM" id="SSF55874">
    <property type="entry name" value="ATPase domain of HSP90 chaperone/DNA topoisomerase II/histidine kinase"/>
    <property type="match status" value="1"/>
</dbReference>
<accession>A0A2Z4JE20</accession>
<evidence type="ECO:0000313" key="13">
    <source>
        <dbReference type="Proteomes" id="UP000249616"/>
    </source>
</evidence>
<evidence type="ECO:0000256" key="6">
    <source>
        <dbReference type="ARBA" id="ARBA00022777"/>
    </source>
</evidence>
<evidence type="ECO:0000256" key="7">
    <source>
        <dbReference type="ARBA" id="ARBA00022840"/>
    </source>
</evidence>
<dbReference type="InterPro" id="IPR003594">
    <property type="entry name" value="HATPase_dom"/>
</dbReference>
<keyword evidence="9" id="KW-0812">Transmembrane</keyword>
<dbReference type="RefSeq" id="WP_112443137.1">
    <property type="nucleotide sequence ID" value="NZ_CP030074.1"/>
</dbReference>
<keyword evidence="3" id="KW-0597">Phosphoprotein</keyword>
<dbReference type="PANTHER" id="PTHR24421">
    <property type="entry name" value="NITRATE/NITRITE SENSOR PROTEIN NARX-RELATED"/>
    <property type="match status" value="1"/>
</dbReference>
<dbReference type="InterPro" id="IPR036890">
    <property type="entry name" value="HATPase_C_sf"/>
</dbReference>
<evidence type="ECO:0000259" key="11">
    <source>
        <dbReference type="Pfam" id="PF07730"/>
    </source>
</evidence>
<feature type="transmembrane region" description="Helical" evidence="9">
    <location>
        <begin position="143"/>
        <end position="165"/>
    </location>
</feature>
<evidence type="ECO:0000256" key="5">
    <source>
        <dbReference type="ARBA" id="ARBA00022741"/>
    </source>
</evidence>
<keyword evidence="9" id="KW-0472">Membrane</keyword>
<dbReference type="GO" id="GO:0005524">
    <property type="term" value="F:ATP binding"/>
    <property type="evidence" value="ECO:0007669"/>
    <property type="project" value="UniProtKB-KW"/>
</dbReference>
<keyword evidence="9" id="KW-1133">Transmembrane helix</keyword>
<evidence type="ECO:0000256" key="1">
    <source>
        <dbReference type="ARBA" id="ARBA00000085"/>
    </source>
</evidence>
<dbReference type="GO" id="GO:0000155">
    <property type="term" value="F:phosphorelay sensor kinase activity"/>
    <property type="evidence" value="ECO:0007669"/>
    <property type="project" value="InterPro"/>
</dbReference>
<dbReference type="Pfam" id="PF02518">
    <property type="entry name" value="HATPase_c"/>
    <property type="match status" value="1"/>
</dbReference>
<feature type="transmembrane region" description="Helical" evidence="9">
    <location>
        <begin position="16"/>
        <end position="36"/>
    </location>
</feature>
<keyword evidence="5" id="KW-0547">Nucleotide-binding</keyword>
<feature type="transmembrane region" description="Helical" evidence="9">
    <location>
        <begin position="95"/>
        <end position="112"/>
    </location>
</feature>
<dbReference type="GO" id="GO:0046983">
    <property type="term" value="F:protein dimerization activity"/>
    <property type="evidence" value="ECO:0007669"/>
    <property type="project" value="InterPro"/>
</dbReference>
<name>A0A2Z4JE20_9ACTN</name>
<dbReference type="InterPro" id="IPR050482">
    <property type="entry name" value="Sensor_HK_TwoCompSys"/>
</dbReference>
<protein>
    <recommendedName>
        <fullName evidence="2">histidine kinase</fullName>
        <ecNumber evidence="2">2.7.13.3</ecNumber>
    </recommendedName>
</protein>
<keyword evidence="4" id="KW-0808">Transferase</keyword>
<keyword evidence="12" id="KW-0614">Plasmid</keyword>
<evidence type="ECO:0000256" key="4">
    <source>
        <dbReference type="ARBA" id="ARBA00022679"/>
    </source>
</evidence>
<evidence type="ECO:0000256" key="2">
    <source>
        <dbReference type="ARBA" id="ARBA00012438"/>
    </source>
</evidence>
<geneLocation type="plasmid" evidence="12 13">
    <name>unnamed1</name>
</geneLocation>
<comment type="catalytic activity">
    <reaction evidence="1">
        <text>ATP + protein L-histidine = ADP + protein N-phospho-L-histidine.</text>
        <dbReference type="EC" id="2.7.13.3"/>
    </reaction>
</comment>
<evidence type="ECO:0000313" key="12">
    <source>
        <dbReference type="EMBL" id="AWW43301.1"/>
    </source>
</evidence>
<dbReference type="Proteomes" id="UP000249616">
    <property type="component" value="Plasmid unnamed1"/>
</dbReference>
<dbReference type="GO" id="GO:0016020">
    <property type="term" value="C:membrane"/>
    <property type="evidence" value="ECO:0007669"/>
    <property type="project" value="InterPro"/>
</dbReference>
<evidence type="ECO:0000256" key="8">
    <source>
        <dbReference type="ARBA" id="ARBA00023012"/>
    </source>
</evidence>
<dbReference type="Pfam" id="PF07730">
    <property type="entry name" value="HisKA_3"/>
    <property type="match status" value="1"/>
</dbReference>
<dbReference type="PANTHER" id="PTHR24421:SF10">
    <property type="entry name" value="NITRATE_NITRITE SENSOR PROTEIN NARQ"/>
    <property type="match status" value="1"/>
</dbReference>
<keyword evidence="8" id="KW-0902">Two-component regulatory system</keyword>
<reference evidence="13" key="1">
    <citation type="submission" date="2018-06" db="EMBL/GenBank/DDBJ databases">
        <authorList>
            <person name="Li K."/>
        </authorList>
    </citation>
    <scope>NUCLEOTIDE SEQUENCE [LARGE SCALE GENOMIC DNA]</scope>
    <source>
        <strain evidence="13">ZFG47</strain>
        <plasmid evidence="13">unnamed1</plasmid>
    </source>
</reference>
<evidence type="ECO:0000259" key="10">
    <source>
        <dbReference type="Pfam" id="PF02518"/>
    </source>
</evidence>